<dbReference type="Proteomes" id="UP000183047">
    <property type="component" value="Unassembled WGS sequence"/>
</dbReference>
<dbReference type="EMBL" id="FMUR01000018">
    <property type="protein sequence ID" value="SCY45542.1"/>
    <property type="molecule type" value="Genomic_DNA"/>
</dbReference>
<evidence type="ECO:0000259" key="7">
    <source>
        <dbReference type="Pfam" id="PF03711"/>
    </source>
</evidence>
<feature type="domain" description="Orn/Lys/Arg decarboxylases family 1 pyridoxal-P attachment site" evidence="6">
    <location>
        <begin position="4"/>
        <end position="313"/>
    </location>
</feature>
<dbReference type="Gene3D" id="3.90.100.10">
    <property type="entry name" value="Orn/Lys/Arg decarboxylase, C-terminal domain"/>
    <property type="match status" value="1"/>
</dbReference>
<dbReference type="Pfam" id="PF01276">
    <property type="entry name" value="OKR_DC_1"/>
    <property type="match status" value="1"/>
</dbReference>
<evidence type="ECO:0000256" key="4">
    <source>
        <dbReference type="ARBA" id="ARBA00022898"/>
    </source>
</evidence>
<dbReference type="InterPro" id="IPR015421">
    <property type="entry name" value="PyrdxlP-dep_Trfase_major"/>
</dbReference>
<keyword evidence="3" id="KW-0210">Decarboxylase</keyword>
<feature type="domain" description="Orn/Lys/Arg decarboxylase C-terminal" evidence="7">
    <location>
        <begin position="406"/>
        <end position="460"/>
    </location>
</feature>
<keyword evidence="9" id="KW-1185">Reference proteome</keyword>
<dbReference type="InterPro" id="IPR036633">
    <property type="entry name" value="Prn/Lys/Arg_de-COase_C_sf"/>
</dbReference>
<evidence type="ECO:0000313" key="8">
    <source>
        <dbReference type="EMBL" id="SCY45542.1"/>
    </source>
</evidence>
<evidence type="ECO:0000259" key="6">
    <source>
        <dbReference type="Pfam" id="PF01276"/>
    </source>
</evidence>
<dbReference type="RefSeq" id="WP_074463080.1">
    <property type="nucleotide sequence ID" value="NZ_FMUR01000018.1"/>
</dbReference>
<dbReference type="InterPro" id="IPR052357">
    <property type="entry name" value="Orn_Lys_Arg_decarboxylase-I"/>
</dbReference>
<protein>
    <submittedName>
        <fullName evidence="8">Arginine/lysine/ornithine decarboxylase</fullName>
    </submittedName>
</protein>
<evidence type="ECO:0000256" key="3">
    <source>
        <dbReference type="ARBA" id="ARBA00022793"/>
    </source>
</evidence>
<dbReference type="PANTHER" id="PTHR43277">
    <property type="entry name" value="ARGININE DECARBOXYLASE"/>
    <property type="match status" value="1"/>
</dbReference>
<dbReference type="InterPro" id="IPR015424">
    <property type="entry name" value="PyrdxlP-dep_Trfase"/>
</dbReference>
<proteinExistence type="inferred from homology"/>
<reference evidence="9" key="1">
    <citation type="submission" date="2016-10" db="EMBL/GenBank/DDBJ databases">
        <authorList>
            <person name="Varghese N."/>
            <person name="Submissions S."/>
        </authorList>
    </citation>
    <scope>NUCLEOTIDE SEQUENCE [LARGE SCALE GENOMIC DNA]</scope>
    <source>
        <strain evidence="9">XBD2006</strain>
    </source>
</reference>
<dbReference type="SUPFAM" id="SSF53383">
    <property type="entry name" value="PLP-dependent transferases"/>
    <property type="match status" value="1"/>
</dbReference>
<evidence type="ECO:0000256" key="5">
    <source>
        <dbReference type="ARBA" id="ARBA00023239"/>
    </source>
</evidence>
<accession>A0A1G5G1W7</accession>
<dbReference type="InterPro" id="IPR000310">
    <property type="entry name" value="Orn/Lys/Arg_deCO2ase_major_dom"/>
</dbReference>
<sequence>MQNLYSKLIELSESMQYPFHMPGHKRNIDSTPLKGAFRCDITEIDDFDNLHDEEGIILSAEERANRIYGAYKTYFCVNGSTAGVLAAVSASVKKGGTILAARGSHKSFYHAAFLRDLQIKYLPDKSDDKLKIPGTYTQYDVEKLLDDSIECVFITSPTYEGKCSDIAGIAEACHKKGIPLIVDAAHGAHFGFGKKFDKDGEYNSVPKSAINLGADIVIHSVHKTLPAMTQTALVHISGMDGLADEVKKYLRIFQTSSPSYVLMSSIDLCMQEMEENGEEFIEALLDYRNRISAKTKKLKNLAIPGSKIIDDPAKLVIYDTSGTMTGKQIYGILREEYGLQLEMAGDKIALAILSGWDTSEGIDRLIEAVLKIDEKIQKTKINTDTSADKTSGDIVSSEYPKVIMRLSEAWDKSSEDILLKDAEGKIAGDFINLYPPGIPLIVPGEEFSEKLIKEIVGYLNEDLNVQGVVSEPGGTGYRVRIIK</sequence>
<dbReference type="InterPro" id="IPR008286">
    <property type="entry name" value="Prn/Lys/Arg_de-COase_C"/>
</dbReference>
<gene>
    <name evidence="8" type="ORF">SAMN02910451_02661</name>
</gene>
<dbReference type="Gene3D" id="3.40.640.10">
    <property type="entry name" value="Type I PLP-dependent aspartate aminotransferase-like (Major domain)"/>
    <property type="match status" value="1"/>
</dbReference>
<keyword evidence="5" id="KW-0456">Lyase</keyword>
<name>A0A1G5G1W7_9FIRM</name>
<keyword evidence="4" id="KW-0663">Pyridoxal phosphate</keyword>
<dbReference type="AlphaFoldDB" id="A0A1G5G1W7"/>
<evidence type="ECO:0000313" key="9">
    <source>
        <dbReference type="Proteomes" id="UP000183047"/>
    </source>
</evidence>
<dbReference type="SUPFAM" id="SSF55904">
    <property type="entry name" value="Ornithine decarboxylase C-terminal domain"/>
    <property type="match status" value="1"/>
</dbReference>
<organism evidence="8 9">
    <name type="scientific">Butyrivibrio hungatei</name>
    <dbReference type="NCBI Taxonomy" id="185008"/>
    <lineage>
        <taxon>Bacteria</taxon>
        <taxon>Bacillati</taxon>
        <taxon>Bacillota</taxon>
        <taxon>Clostridia</taxon>
        <taxon>Lachnospirales</taxon>
        <taxon>Lachnospiraceae</taxon>
        <taxon>Butyrivibrio</taxon>
    </lineage>
</organism>
<dbReference type="Pfam" id="PF03711">
    <property type="entry name" value="OKR_DC_1_C"/>
    <property type="match status" value="1"/>
</dbReference>
<dbReference type="GO" id="GO:0016831">
    <property type="term" value="F:carboxy-lyase activity"/>
    <property type="evidence" value="ECO:0007669"/>
    <property type="project" value="UniProtKB-KW"/>
</dbReference>
<comment type="similarity">
    <text evidence="2">Belongs to the Orn/Lys/Arg decarboxylase class-I family.</text>
</comment>
<dbReference type="OrthoDB" id="9815233at2"/>
<comment type="cofactor">
    <cofactor evidence="1">
        <name>pyridoxal 5'-phosphate</name>
        <dbReference type="ChEBI" id="CHEBI:597326"/>
    </cofactor>
</comment>
<dbReference type="PANTHER" id="PTHR43277:SF4">
    <property type="entry name" value="ARGININE DECARBOXYLASE"/>
    <property type="match status" value="1"/>
</dbReference>
<evidence type="ECO:0000256" key="1">
    <source>
        <dbReference type="ARBA" id="ARBA00001933"/>
    </source>
</evidence>
<evidence type="ECO:0000256" key="2">
    <source>
        <dbReference type="ARBA" id="ARBA00010671"/>
    </source>
</evidence>